<evidence type="ECO:0000313" key="3">
    <source>
        <dbReference type="Proteomes" id="UP000290204"/>
    </source>
</evidence>
<feature type="transmembrane region" description="Helical" evidence="1">
    <location>
        <begin position="219"/>
        <end position="241"/>
    </location>
</feature>
<dbReference type="Pfam" id="PF09586">
    <property type="entry name" value="YfhO"/>
    <property type="match status" value="1"/>
</dbReference>
<dbReference type="Proteomes" id="UP000290204">
    <property type="component" value="Unassembled WGS sequence"/>
</dbReference>
<comment type="caution">
    <text evidence="2">The sequence shown here is derived from an EMBL/GenBank/DDBJ whole genome shotgun (WGS) entry which is preliminary data.</text>
</comment>
<feature type="transmembrane region" description="Helical" evidence="1">
    <location>
        <begin position="89"/>
        <end position="108"/>
    </location>
</feature>
<feature type="transmembrane region" description="Helical" evidence="1">
    <location>
        <begin position="354"/>
        <end position="374"/>
    </location>
</feature>
<feature type="transmembrane region" description="Helical" evidence="1">
    <location>
        <begin position="386"/>
        <end position="406"/>
    </location>
</feature>
<dbReference type="PANTHER" id="PTHR38454">
    <property type="entry name" value="INTEGRAL MEMBRANE PROTEIN-RELATED"/>
    <property type="match status" value="1"/>
</dbReference>
<dbReference type="PANTHER" id="PTHR38454:SF1">
    <property type="entry name" value="INTEGRAL MEMBRANE PROTEIN"/>
    <property type="match status" value="1"/>
</dbReference>
<feature type="transmembrane region" description="Helical" evidence="1">
    <location>
        <begin position="434"/>
        <end position="454"/>
    </location>
</feature>
<evidence type="ECO:0008006" key="4">
    <source>
        <dbReference type="Google" id="ProtNLM"/>
    </source>
</evidence>
<dbReference type="AlphaFoldDB" id="A0A4Q1CNZ6"/>
<organism evidence="2 3">
    <name type="scientific">Lacibacter luteus</name>
    <dbReference type="NCBI Taxonomy" id="2508719"/>
    <lineage>
        <taxon>Bacteria</taxon>
        <taxon>Pseudomonadati</taxon>
        <taxon>Bacteroidota</taxon>
        <taxon>Chitinophagia</taxon>
        <taxon>Chitinophagales</taxon>
        <taxon>Chitinophagaceae</taxon>
        <taxon>Lacibacter</taxon>
    </lineage>
</organism>
<accession>A0A4Q1CNZ6</accession>
<feature type="transmembrane region" description="Helical" evidence="1">
    <location>
        <begin position="190"/>
        <end position="207"/>
    </location>
</feature>
<evidence type="ECO:0000313" key="2">
    <source>
        <dbReference type="EMBL" id="RXK62451.1"/>
    </source>
</evidence>
<evidence type="ECO:0000256" key="1">
    <source>
        <dbReference type="SAM" id="Phobius"/>
    </source>
</evidence>
<protein>
    <recommendedName>
        <fullName evidence="4">YfhO family protein</fullName>
    </recommendedName>
</protein>
<dbReference type="InterPro" id="IPR018580">
    <property type="entry name" value="Uncharacterised_YfhO"/>
</dbReference>
<reference evidence="2 3" key="1">
    <citation type="submission" date="2019-01" db="EMBL/GenBank/DDBJ databases">
        <title>Lacibacter sp. strain TTM-7.</title>
        <authorList>
            <person name="Chen W.-M."/>
        </authorList>
    </citation>
    <scope>NUCLEOTIDE SEQUENCE [LARGE SCALE GENOMIC DNA]</scope>
    <source>
        <strain evidence="2 3">TTM-7</strain>
    </source>
</reference>
<keyword evidence="1" id="KW-0812">Transmembrane</keyword>
<keyword evidence="1" id="KW-1133">Transmembrane helix</keyword>
<feature type="transmembrane region" description="Helical" evidence="1">
    <location>
        <begin position="317"/>
        <end position="334"/>
    </location>
</feature>
<keyword evidence="1" id="KW-0472">Membrane</keyword>
<feature type="transmembrane region" description="Helical" evidence="1">
    <location>
        <begin position="293"/>
        <end position="310"/>
    </location>
</feature>
<gene>
    <name evidence="2" type="ORF">ESA94_05465</name>
</gene>
<proteinExistence type="predicted"/>
<feature type="transmembrane region" description="Helical" evidence="1">
    <location>
        <begin position="120"/>
        <end position="138"/>
    </location>
</feature>
<dbReference type="EMBL" id="SDHW01000001">
    <property type="protein sequence ID" value="RXK62451.1"/>
    <property type="molecule type" value="Genomic_DNA"/>
</dbReference>
<feature type="transmembrane region" description="Helical" evidence="1">
    <location>
        <begin position="144"/>
        <end position="161"/>
    </location>
</feature>
<feature type="transmembrane region" description="Helical" evidence="1">
    <location>
        <begin position="466"/>
        <end position="484"/>
    </location>
</feature>
<keyword evidence="3" id="KW-1185">Reference proteome</keyword>
<name>A0A4Q1CNZ6_9BACT</name>
<sequence>MKKRRPYLFILIVFLIAFLPVVSFVFALKNDFFLGYFPPKFLLSEALKNGQFPLWNPYIAFGLPFYADMNGAYWNPITWIIALTTGYNAYSITIEQLFYVLAGGIGLYKLSKHFTENYSIRLIAAIAYMCNGFVIGHLQHLNWISSSAFLPWCIWGILAINKSGRLKYYCITTIAFLLFISSAHPGMTIGAIYFFIPLVFFLLYNRYKEQQRPALISGLQRFSFLFVLVFISCIGIIVSYADILPFFVRNAKVSLSLSLSENTNFQSWISLFVPFGTVKGQSFFGNDIALRNIYFSLTLAVFFIASFFSLKTKRHYFFFFTGIFFFLISLGGAIKLFAHNYLPLIGYVRVNAEFRIFTIICFILTAIDTFTYYTTHPEFRKTIAQLINVLLVSLACLLTFSFIKLVQGNSVLTSIDTTATTNWRDILKLFIDQIQFFDTLFLHSLIQIILLLFLKKALTQELYSKVLLLTALDVIIATFLHMPFTGVGKVPVARINAIHKQSPYGVPTPKLQPLMLHDTIPNADSALVGDWSFYNKQIGKAKPVLYPVKLKNNYEYYAMLEKDSNISVANFSFVFLSSSIKEDKLNASEFLKQENIQAFTMNNLQLSFNAKEDGYLVYLQNYYPHWQYKNNNSTGKVLKAGTGFIAVPVQKGNNNINLYFSWRTLKLLLIFSFMFLFILAALLFFPIANRILFQKK</sequence>
<feature type="transmembrane region" description="Helical" evidence="1">
    <location>
        <begin position="667"/>
        <end position="688"/>
    </location>
</feature>